<accession>A0A5B8UG88</accession>
<evidence type="ECO:0000256" key="1">
    <source>
        <dbReference type="ARBA" id="ARBA00022490"/>
    </source>
</evidence>
<dbReference type="EMBL" id="CP042433">
    <property type="protein sequence ID" value="QEC55422.1"/>
    <property type="molecule type" value="Genomic_DNA"/>
</dbReference>
<proteinExistence type="inferred from homology"/>
<dbReference type="Proteomes" id="UP000321204">
    <property type="component" value="Chromosome"/>
</dbReference>
<dbReference type="RefSeq" id="WP_146784083.1">
    <property type="nucleotide sequence ID" value="NZ_BAABIO010000002.1"/>
</dbReference>
<keyword evidence="2 6" id="KW-0413">Isomerase</keyword>
<dbReference type="EC" id="5.1.3.32" evidence="5"/>
<dbReference type="AlphaFoldDB" id="A0A5B8UG88"/>
<dbReference type="GO" id="GO:0019301">
    <property type="term" value="P:rhamnose catabolic process"/>
    <property type="evidence" value="ECO:0007669"/>
    <property type="project" value="UniProtKB-UniRule"/>
</dbReference>
<dbReference type="InterPro" id="IPR013448">
    <property type="entry name" value="L-rhamnose_mutarotase"/>
</dbReference>
<sequence length="104" mass="12210">MQRVAFKMKLFPGKEAEYKKRHDEIWPELSTLLKENGISQYSIFLDEETNALFGVLNVIDSKNLDDLPQNEVMQRWWKYMADIMESNADHSPVSIPLSEVFYLP</sequence>
<dbReference type="InterPro" id="IPR008000">
    <property type="entry name" value="Rham/fucose_mutarotase"/>
</dbReference>
<dbReference type="Pfam" id="PF05336">
    <property type="entry name" value="rhaM"/>
    <property type="match status" value="1"/>
</dbReference>
<reference evidence="6 7" key="1">
    <citation type="journal article" date="2015" name="Int. J. Syst. Evol. Microbiol.">
        <title>Flavisolibacter ginsenosidimutans sp. nov., with ginsenoside-converting activity isolated from soil used for cultivating ginseng.</title>
        <authorList>
            <person name="Zhao Y."/>
            <person name="Liu Q."/>
            <person name="Kang M.S."/>
            <person name="Jin F."/>
            <person name="Yu H."/>
            <person name="Im W.T."/>
        </authorList>
    </citation>
    <scope>NUCLEOTIDE SEQUENCE [LARGE SCALE GENOMIC DNA]</scope>
    <source>
        <strain evidence="6 7">Gsoil 636</strain>
    </source>
</reference>
<keyword evidence="4" id="KW-0684">Rhamnose metabolism</keyword>
<dbReference type="OrthoDB" id="9799608at2"/>
<dbReference type="GO" id="GO:0005737">
    <property type="term" value="C:cytoplasm"/>
    <property type="evidence" value="ECO:0007669"/>
    <property type="project" value="InterPro"/>
</dbReference>
<dbReference type="Gene3D" id="3.30.70.100">
    <property type="match status" value="1"/>
</dbReference>
<dbReference type="SUPFAM" id="SSF54909">
    <property type="entry name" value="Dimeric alpha+beta barrel"/>
    <property type="match status" value="1"/>
</dbReference>
<keyword evidence="1" id="KW-0963">Cytoplasm</keyword>
<keyword evidence="7" id="KW-1185">Reference proteome</keyword>
<dbReference type="InterPro" id="IPR011008">
    <property type="entry name" value="Dimeric_a/b-barrel"/>
</dbReference>
<dbReference type="HAMAP" id="MF_01663">
    <property type="entry name" value="L_rham_rotase"/>
    <property type="match status" value="1"/>
</dbReference>
<name>A0A5B8UG88_9BACT</name>
<dbReference type="PANTHER" id="PTHR34389:SF2">
    <property type="entry name" value="L-RHAMNOSE MUTAROTASE"/>
    <property type="match status" value="1"/>
</dbReference>
<evidence type="ECO:0000256" key="4">
    <source>
        <dbReference type="ARBA" id="ARBA00023308"/>
    </source>
</evidence>
<evidence type="ECO:0000313" key="6">
    <source>
        <dbReference type="EMBL" id="QEC55422.1"/>
    </source>
</evidence>
<evidence type="ECO:0000256" key="3">
    <source>
        <dbReference type="ARBA" id="ARBA00023277"/>
    </source>
</evidence>
<dbReference type="GO" id="GO:0062192">
    <property type="term" value="F:L-rhamnose mutarotase activity"/>
    <property type="evidence" value="ECO:0007669"/>
    <property type="project" value="UniProtKB-UniRule"/>
</dbReference>
<keyword evidence="3" id="KW-0119">Carbohydrate metabolism</keyword>
<dbReference type="PANTHER" id="PTHR34389">
    <property type="entry name" value="L-RHAMNOSE MUTAROTASE"/>
    <property type="match status" value="1"/>
</dbReference>
<dbReference type="NCBIfam" id="TIGR02625">
    <property type="entry name" value="YiiL_rotase"/>
    <property type="match status" value="1"/>
</dbReference>
<evidence type="ECO:0000256" key="2">
    <source>
        <dbReference type="ARBA" id="ARBA00023235"/>
    </source>
</evidence>
<evidence type="ECO:0000313" key="7">
    <source>
        <dbReference type="Proteomes" id="UP000321204"/>
    </source>
</evidence>
<protein>
    <recommendedName>
        <fullName evidence="5">L-rhamnose mutarotase</fullName>
        <ecNumber evidence="5">5.1.3.32</ecNumber>
    </recommendedName>
</protein>
<gene>
    <name evidence="6" type="primary">rhaM</name>
    <name evidence="6" type="ORF">FSB75_05715</name>
</gene>
<evidence type="ECO:0000256" key="5">
    <source>
        <dbReference type="NCBIfam" id="TIGR02625"/>
    </source>
</evidence>
<organism evidence="6 7">
    <name type="scientific">Flavisolibacter ginsenosidimutans</name>
    <dbReference type="NCBI Taxonomy" id="661481"/>
    <lineage>
        <taxon>Bacteria</taxon>
        <taxon>Pseudomonadati</taxon>
        <taxon>Bacteroidota</taxon>
        <taxon>Chitinophagia</taxon>
        <taxon>Chitinophagales</taxon>
        <taxon>Chitinophagaceae</taxon>
        <taxon>Flavisolibacter</taxon>
    </lineage>
</organism>
<dbReference type="KEGG" id="fgg:FSB75_05715"/>